<sequence>MAEQELELQADQLSNAPLPEQSAQLLGHKSQFDQLLRAYDDHKLHHAFLIAGPKGIGKSTFAYHVARNLFAKSGDEPLARIEEQMRQGSYPNLKVIRRQKNAKTGKFAAQISVNDIREAVKFFQTSAARSGVRVCIVDCVDDLNANAANALLKTLEEPPQNAIFLLVTHRVGGVLPTIRSRCNLLPLKPIDNSEVQAVIEQSGILLDGEELSQILAIAKGRPRKAFEALEVADNPALRALFAWLEAPDQHGDSAMLELAAALADPKAEQAWQLGMEMIDNHVAAIAKYLSAQKAPRSLLAKALSVWEKTQELVAEQAIFNLDKKQTITMVLEHIRMLNQAAMINEHQTV</sequence>
<dbReference type="InterPro" id="IPR050238">
    <property type="entry name" value="DNA_Rep/Repair_Clamp_Loader"/>
</dbReference>
<dbReference type="RefSeq" id="WP_133571012.1">
    <property type="nucleotide sequence ID" value="NZ_SNYR01000001.1"/>
</dbReference>
<dbReference type="OrthoDB" id="9811073at2"/>
<reference evidence="1 2" key="1">
    <citation type="submission" date="2019-03" db="EMBL/GenBank/DDBJ databases">
        <title>Genomic Encyclopedia of Type Strains, Phase III (KMG-III): the genomes of soil and plant-associated and newly described type strains.</title>
        <authorList>
            <person name="Whitman W."/>
        </authorList>
    </citation>
    <scope>NUCLEOTIDE SEQUENCE [LARGE SCALE GENOMIC DNA]</scope>
    <source>
        <strain evidence="1 2">CGMCC 1.7002</strain>
    </source>
</reference>
<evidence type="ECO:0000313" key="1">
    <source>
        <dbReference type="EMBL" id="TDQ66310.1"/>
    </source>
</evidence>
<dbReference type="Gene3D" id="3.40.50.300">
    <property type="entry name" value="P-loop containing nucleotide triphosphate hydrolases"/>
    <property type="match status" value="1"/>
</dbReference>
<dbReference type="AlphaFoldDB" id="A0A4R6VUM7"/>
<gene>
    <name evidence="1" type="ORF">ATL17_0303</name>
</gene>
<dbReference type="SUPFAM" id="SSF52540">
    <property type="entry name" value="P-loop containing nucleoside triphosphate hydrolases"/>
    <property type="match status" value="1"/>
</dbReference>
<dbReference type="EMBL" id="SNYR01000001">
    <property type="protein sequence ID" value="TDQ66310.1"/>
    <property type="molecule type" value="Genomic_DNA"/>
</dbReference>
<dbReference type="GO" id="GO:0009360">
    <property type="term" value="C:DNA polymerase III complex"/>
    <property type="evidence" value="ECO:0007669"/>
    <property type="project" value="TreeGrafter"/>
</dbReference>
<keyword evidence="2" id="KW-1185">Reference proteome</keyword>
<organism evidence="1 2">
    <name type="scientific">Maritalea mobilis</name>
    <dbReference type="NCBI Taxonomy" id="483324"/>
    <lineage>
        <taxon>Bacteria</taxon>
        <taxon>Pseudomonadati</taxon>
        <taxon>Pseudomonadota</taxon>
        <taxon>Alphaproteobacteria</taxon>
        <taxon>Hyphomicrobiales</taxon>
        <taxon>Devosiaceae</taxon>
        <taxon>Maritalea</taxon>
    </lineage>
</organism>
<protein>
    <submittedName>
        <fullName evidence="1">DNA polymerase-3 subunit delta</fullName>
    </submittedName>
</protein>
<comment type="caution">
    <text evidence="1">The sequence shown here is derived from an EMBL/GenBank/DDBJ whole genome shotgun (WGS) entry which is preliminary data.</text>
</comment>
<dbReference type="Proteomes" id="UP000295391">
    <property type="component" value="Unassembled WGS sequence"/>
</dbReference>
<proteinExistence type="predicted"/>
<dbReference type="Pfam" id="PF13177">
    <property type="entry name" value="DNA_pol3_delta2"/>
    <property type="match status" value="1"/>
</dbReference>
<accession>A0A4R6VUM7</accession>
<dbReference type="PANTHER" id="PTHR11669">
    <property type="entry name" value="REPLICATION FACTOR C / DNA POLYMERASE III GAMMA-TAU SUBUNIT"/>
    <property type="match status" value="1"/>
</dbReference>
<dbReference type="InterPro" id="IPR027417">
    <property type="entry name" value="P-loop_NTPase"/>
</dbReference>
<dbReference type="PANTHER" id="PTHR11669:SF8">
    <property type="entry name" value="DNA POLYMERASE III SUBUNIT DELTA"/>
    <property type="match status" value="1"/>
</dbReference>
<name>A0A4R6VUM7_9HYPH</name>
<dbReference type="GO" id="GO:0006261">
    <property type="term" value="P:DNA-templated DNA replication"/>
    <property type="evidence" value="ECO:0007669"/>
    <property type="project" value="TreeGrafter"/>
</dbReference>
<evidence type="ECO:0000313" key="2">
    <source>
        <dbReference type="Proteomes" id="UP000295391"/>
    </source>
</evidence>